<dbReference type="AlphaFoldDB" id="A0AAE9PWW6"/>
<proteinExistence type="predicted"/>
<dbReference type="SUPFAM" id="SSF69279">
    <property type="entry name" value="Phage tail proteins"/>
    <property type="match status" value="1"/>
</dbReference>
<organism evidence="1">
    <name type="scientific">Paenibacillus polymyxa</name>
    <name type="common">Bacillus polymyxa</name>
    <dbReference type="NCBI Taxonomy" id="1406"/>
    <lineage>
        <taxon>Bacteria</taxon>
        <taxon>Bacillati</taxon>
        <taxon>Bacillota</taxon>
        <taxon>Bacilli</taxon>
        <taxon>Bacillales</taxon>
        <taxon>Paenibacillaceae</taxon>
        <taxon>Paenibacillus</taxon>
    </lineage>
</organism>
<evidence type="ECO:0000313" key="1">
    <source>
        <dbReference type="EMBL" id="UZP76259.1"/>
    </source>
</evidence>
<dbReference type="EMBL" id="CP097770">
    <property type="protein sequence ID" value="UZP76259.1"/>
    <property type="molecule type" value="Genomic_DNA"/>
</dbReference>
<name>A0AAE9PWW6_PAEPO</name>
<gene>
    <name evidence="1" type="ORF">MF626_07025</name>
</gene>
<dbReference type="Gene3D" id="3.55.50.10">
    <property type="entry name" value="Baseplate protein-like domains"/>
    <property type="match status" value="1"/>
</dbReference>
<reference evidence="1" key="1">
    <citation type="submission" date="2022-11" db="EMBL/GenBank/DDBJ databases">
        <authorList>
            <person name="Vasilchenko N.G."/>
            <person name="Prazdnova E.V."/>
            <person name="Gorovtsov A.V."/>
            <person name="Chistyakov V.A."/>
            <person name="Pak M.L."/>
        </authorList>
    </citation>
    <scope>NUCLEOTIDE SEQUENCE</scope>
    <source>
        <strain evidence="1">R 4.5</strain>
    </source>
</reference>
<protein>
    <submittedName>
        <fullName evidence="1">Uncharacterized protein</fullName>
    </submittedName>
</protein>
<sequence>MNIVAKDRFTYQHLHVTWPYGKLRLSHVHMSHELGEHARLMITGSLEADQADTIITKASSDDKVELWYSDAKDQKHPLFMGQLYCVDVEHRHQEILVTLDVISHSFKLDTQLKNRSFQHINQKYVEIVDAVLADYKGSDKIDEAFEKKVTGQFMMQYQETDWTF</sequence>
<accession>A0AAE9PWW6</accession>